<proteinExistence type="predicted"/>
<dbReference type="RefSeq" id="WP_176555077.1">
    <property type="nucleotide sequence ID" value="NZ_JACOOH010000003.1"/>
</dbReference>
<dbReference type="EMBL" id="JACOOH010000003">
    <property type="protein sequence ID" value="MBC5620891.1"/>
    <property type="molecule type" value="Genomic_DNA"/>
</dbReference>
<organism evidence="2 3">
    <name type="scientific">Butyricimonas hominis</name>
    <dbReference type="NCBI Taxonomy" id="2763032"/>
    <lineage>
        <taxon>Bacteria</taxon>
        <taxon>Pseudomonadati</taxon>
        <taxon>Bacteroidota</taxon>
        <taxon>Bacteroidia</taxon>
        <taxon>Bacteroidales</taxon>
        <taxon>Odoribacteraceae</taxon>
        <taxon>Butyricimonas</taxon>
    </lineage>
</organism>
<keyword evidence="1" id="KW-0472">Membrane</keyword>
<evidence type="ECO:0000313" key="2">
    <source>
        <dbReference type="EMBL" id="MBC5620891.1"/>
    </source>
</evidence>
<keyword evidence="3" id="KW-1185">Reference proteome</keyword>
<gene>
    <name evidence="2" type="ORF">H8S64_07265</name>
</gene>
<evidence type="ECO:0000313" key="3">
    <source>
        <dbReference type="Proteomes" id="UP000646484"/>
    </source>
</evidence>
<comment type="caution">
    <text evidence="2">The sequence shown here is derived from an EMBL/GenBank/DDBJ whole genome shotgun (WGS) entry which is preliminary data.</text>
</comment>
<sequence>MMLGGLIGIFITVIYMALFVGFIILGWNAYLALRIYIRKNSDTGNKTDE</sequence>
<name>A0ABR7CYY7_9BACT</name>
<evidence type="ECO:0000256" key="1">
    <source>
        <dbReference type="SAM" id="Phobius"/>
    </source>
</evidence>
<reference evidence="2 3" key="1">
    <citation type="submission" date="2020-08" db="EMBL/GenBank/DDBJ databases">
        <title>Genome public.</title>
        <authorList>
            <person name="Liu C."/>
            <person name="Sun Q."/>
        </authorList>
    </citation>
    <scope>NUCLEOTIDE SEQUENCE [LARGE SCALE GENOMIC DNA]</scope>
    <source>
        <strain evidence="2 3">NSJ-56</strain>
    </source>
</reference>
<accession>A0ABR7CYY7</accession>
<keyword evidence="1" id="KW-1133">Transmembrane helix</keyword>
<protein>
    <submittedName>
        <fullName evidence="2">Uncharacterized protein</fullName>
    </submittedName>
</protein>
<feature type="transmembrane region" description="Helical" evidence="1">
    <location>
        <begin position="6"/>
        <end position="31"/>
    </location>
</feature>
<dbReference type="Proteomes" id="UP000646484">
    <property type="component" value="Unassembled WGS sequence"/>
</dbReference>
<keyword evidence="1" id="KW-0812">Transmembrane</keyword>